<protein>
    <submittedName>
        <fullName evidence="1">2-methylisocitrate lyase-like PEP mutase family enzyme</fullName>
    </submittedName>
</protein>
<dbReference type="RefSeq" id="WP_209664447.1">
    <property type="nucleotide sequence ID" value="NZ_JAGGMS010000001.1"/>
</dbReference>
<dbReference type="EMBL" id="JAGGMS010000001">
    <property type="protein sequence ID" value="MBP2180967.1"/>
    <property type="molecule type" value="Genomic_DNA"/>
</dbReference>
<reference evidence="1 2" key="1">
    <citation type="submission" date="2021-03" db="EMBL/GenBank/DDBJ databases">
        <title>Sequencing the genomes of 1000 actinobacteria strains.</title>
        <authorList>
            <person name="Klenk H.-P."/>
        </authorList>
    </citation>
    <scope>NUCLEOTIDE SEQUENCE [LARGE SCALE GENOMIC DNA]</scope>
    <source>
        <strain evidence="1 2">DSM 45510</strain>
    </source>
</reference>
<dbReference type="SUPFAM" id="SSF51621">
    <property type="entry name" value="Phosphoenolpyruvate/pyruvate domain"/>
    <property type="match status" value="1"/>
</dbReference>
<comment type="caution">
    <text evidence="1">The sequence shown here is derived from an EMBL/GenBank/DDBJ whole genome shotgun (WGS) entry which is preliminary data.</text>
</comment>
<organism evidence="1 2">
    <name type="scientific">Amycolatopsis magusensis</name>
    <dbReference type="NCBI Taxonomy" id="882444"/>
    <lineage>
        <taxon>Bacteria</taxon>
        <taxon>Bacillati</taxon>
        <taxon>Actinomycetota</taxon>
        <taxon>Actinomycetes</taxon>
        <taxon>Pseudonocardiales</taxon>
        <taxon>Pseudonocardiaceae</taxon>
        <taxon>Amycolatopsis</taxon>
    </lineage>
</organism>
<dbReference type="Pfam" id="PF13714">
    <property type="entry name" value="PEP_mutase"/>
    <property type="match status" value="1"/>
</dbReference>
<evidence type="ECO:0000313" key="1">
    <source>
        <dbReference type="EMBL" id="MBP2180967.1"/>
    </source>
</evidence>
<evidence type="ECO:0000313" key="2">
    <source>
        <dbReference type="Proteomes" id="UP000741013"/>
    </source>
</evidence>
<gene>
    <name evidence="1" type="ORF">JOM49_002493</name>
</gene>
<name>A0ABS4PNI5_9PSEU</name>
<sequence>MTTGKAALFRALHTGDPLLLANSWDVASARIAEAAGARAIATTSAGVAWSLGAPDGDRLDRDSALALIARIAAAVEVPVTADLESGYAGTPDGVTETVSRALEAGAVGINLEDGTRPVDDQCARIAAARKAGDEFFLNARIDTFLTGGDLESTLERAAAYLAAGADGVFVPGVVAPETVSALVNGVAAPVNVMVGPGAPPVAELAALGVARISLGAAISQAAYAVVHRSTRELLTGGTYTALAGSFDYGELNRLLS</sequence>
<dbReference type="InterPro" id="IPR040442">
    <property type="entry name" value="Pyrv_kinase-like_dom_sf"/>
</dbReference>
<dbReference type="InterPro" id="IPR015813">
    <property type="entry name" value="Pyrv/PenolPyrv_kinase-like_dom"/>
</dbReference>
<proteinExistence type="predicted"/>
<dbReference type="Proteomes" id="UP000741013">
    <property type="component" value="Unassembled WGS sequence"/>
</dbReference>
<keyword evidence="2" id="KW-1185">Reference proteome</keyword>
<dbReference type="Gene3D" id="3.20.20.60">
    <property type="entry name" value="Phosphoenolpyruvate-binding domains"/>
    <property type="match status" value="1"/>
</dbReference>
<dbReference type="PANTHER" id="PTHR42905">
    <property type="entry name" value="PHOSPHOENOLPYRUVATE CARBOXYLASE"/>
    <property type="match status" value="1"/>
</dbReference>
<dbReference type="InterPro" id="IPR039556">
    <property type="entry name" value="ICL/PEPM"/>
</dbReference>
<dbReference type="CDD" id="cd00377">
    <property type="entry name" value="ICL_PEPM"/>
    <property type="match status" value="1"/>
</dbReference>
<accession>A0ABS4PNI5</accession>
<dbReference type="PANTHER" id="PTHR42905:SF16">
    <property type="entry name" value="CARBOXYPHOSPHONOENOLPYRUVATE PHOSPHONOMUTASE-LIKE PROTEIN (AFU_ORTHOLOGUE AFUA_5G07230)"/>
    <property type="match status" value="1"/>
</dbReference>